<keyword evidence="3" id="KW-1185">Reference proteome</keyword>
<accession>A0AA35ZDC8</accession>
<evidence type="ECO:0000256" key="1">
    <source>
        <dbReference type="SAM" id="MobiDB-lite"/>
    </source>
</evidence>
<feature type="region of interest" description="Disordered" evidence="1">
    <location>
        <begin position="1"/>
        <end position="22"/>
    </location>
</feature>
<sequence length="143" mass="16473">MNRSATYHHLRNLPQPPQVPSRHNDHGFSQNFFQIYNIVKIFREDKILSKLPVAIIQSWYQRQGYVKSMADLIQKELQTFWSPDEASSLEGQEASVVTEYVIKILGLEVCADTVVGDEMFRDGQVVYQGNIKERSTAILDNKK</sequence>
<dbReference type="Proteomes" id="UP001177003">
    <property type="component" value="Chromosome 6"/>
</dbReference>
<proteinExistence type="predicted"/>
<feature type="compositionally biased region" description="Basic residues" evidence="1">
    <location>
        <begin position="1"/>
        <end position="11"/>
    </location>
</feature>
<name>A0AA35ZDC8_LACSI</name>
<reference evidence="2" key="1">
    <citation type="submission" date="2023-04" db="EMBL/GenBank/DDBJ databases">
        <authorList>
            <person name="Vijverberg K."/>
            <person name="Xiong W."/>
            <person name="Schranz E."/>
        </authorList>
    </citation>
    <scope>NUCLEOTIDE SEQUENCE</scope>
</reference>
<dbReference type="AlphaFoldDB" id="A0AA35ZDC8"/>
<evidence type="ECO:0000313" key="3">
    <source>
        <dbReference type="Proteomes" id="UP001177003"/>
    </source>
</evidence>
<evidence type="ECO:0000313" key="2">
    <source>
        <dbReference type="EMBL" id="CAI9290468.1"/>
    </source>
</evidence>
<protein>
    <submittedName>
        <fullName evidence="2">Uncharacterized protein</fullName>
    </submittedName>
</protein>
<dbReference type="EMBL" id="OX465082">
    <property type="protein sequence ID" value="CAI9290468.1"/>
    <property type="molecule type" value="Genomic_DNA"/>
</dbReference>
<organism evidence="2 3">
    <name type="scientific">Lactuca saligna</name>
    <name type="common">Willowleaf lettuce</name>
    <dbReference type="NCBI Taxonomy" id="75948"/>
    <lineage>
        <taxon>Eukaryota</taxon>
        <taxon>Viridiplantae</taxon>
        <taxon>Streptophyta</taxon>
        <taxon>Embryophyta</taxon>
        <taxon>Tracheophyta</taxon>
        <taxon>Spermatophyta</taxon>
        <taxon>Magnoliopsida</taxon>
        <taxon>eudicotyledons</taxon>
        <taxon>Gunneridae</taxon>
        <taxon>Pentapetalae</taxon>
        <taxon>asterids</taxon>
        <taxon>campanulids</taxon>
        <taxon>Asterales</taxon>
        <taxon>Asteraceae</taxon>
        <taxon>Cichorioideae</taxon>
        <taxon>Cichorieae</taxon>
        <taxon>Lactucinae</taxon>
        <taxon>Lactuca</taxon>
    </lineage>
</organism>
<gene>
    <name evidence="2" type="ORF">LSALG_LOCUS29659</name>
</gene>